<evidence type="ECO:0000313" key="3">
    <source>
        <dbReference type="Proteomes" id="UP000078550"/>
    </source>
</evidence>
<organism evidence="1 3">
    <name type="scientific">Plasmodium ovale wallikeri</name>
    <dbReference type="NCBI Taxonomy" id="864142"/>
    <lineage>
        <taxon>Eukaryota</taxon>
        <taxon>Sar</taxon>
        <taxon>Alveolata</taxon>
        <taxon>Apicomplexa</taxon>
        <taxon>Aconoidasida</taxon>
        <taxon>Haemosporida</taxon>
        <taxon>Plasmodiidae</taxon>
        <taxon>Plasmodium</taxon>
        <taxon>Plasmodium (Plasmodium)</taxon>
    </lineage>
</organism>
<dbReference type="Proteomes" id="UP000078550">
    <property type="component" value="Unassembled WGS sequence"/>
</dbReference>
<accession>A0A1A9ALU1</accession>
<keyword evidence="4" id="KW-1185">Reference proteome</keyword>
<dbReference type="EMBL" id="FLRE01001777">
    <property type="protein sequence ID" value="SBT57178.1"/>
    <property type="molecule type" value="Genomic_DNA"/>
</dbReference>
<dbReference type="EMBL" id="FLRD01001630">
    <property type="protein sequence ID" value="SBT57737.1"/>
    <property type="molecule type" value="Genomic_DNA"/>
</dbReference>
<reference evidence="3 4" key="2">
    <citation type="submission" date="2016-05" db="EMBL/GenBank/DDBJ databases">
        <authorList>
            <person name="Naeem Raeece"/>
        </authorList>
    </citation>
    <scope>NUCLEOTIDE SEQUENCE [LARGE SCALE GENOMIC DNA]</scope>
</reference>
<name>A0A1A9ALU1_PLAOA</name>
<reference evidence="1" key="1">
    <citation type="submission" date="2016-05" db="EMBL/GenBank/DDBJ databases">
        <authorList>
            <person name="Lavstsen T."/>
            <person name="Jespersen J.S."/>
        </authorList>
    </citation>
    <scope>NUCLEOTIDE SEQUENCE [LARGE SCALE GENOMIC DNA]</scope>
</reference>
<evidence type="ECO:0000313" key="2">
    <source>
        <dbReference type="EMBL" id="SBT57737.1"/>
    </source>
</evidence>
<evidence type="ECO:0000313" key="4">
    <source>
        <dbReference type="Proteomes" id="UP000078555"/>
    </source>
</evidence>
<evidence type="ECO:0000313" key="1">
    <source>
        <dbReference type="EMBL" id="SBT57178.1"/>
    </source>
</evidence>
<proteinExistence type="predicted"/>
<dbReference type="AlphaFoldDB" id="A0A1A9ALU1"/>
<gene>
    <name evidence="2" type="ORF">POVWA1_083440</name>
    <name evidence="1" type="ORF">POVWA2_077810</name>
</gene>
<dbReference type="Proteomes" id="UP000078555">
    <property type="component" value="Unassembled WGS sequence"/>
</dbReference>
<protein>
    <submittedName>
        <fullName evidence="1">PIR Superfamily Protein</fullName>
    </submittedName>
</protein>
<sequence>MPCKKWTGKEIYKFCTNSNYYESLIQYIKDKNDDVGKEHTCDNLSTNMTFFTNSSSTKICQEFKLLYKSFSIFRGKEISEDDIFSDYDCDFLNYWLNNKLKENVNNDSIMVKELYEEIRSRDEEFFTKNKELDDYMRIVDPDILENMKLLYNLHDNAVKIMSIIRNEFYINEDLKNEAQKSCSQYTKECDENYKKAMDRCLYSNADFYNALKNFKDGYDIMTKPSSNKSNACNSSEFYYFPEYDALLEKKANAIKISSTLFLLSLALPLIYKYTPFGPFLRTKINMVKDWWINPDKNGGELLSTYNDTEDNNSENVEYNIGYYSETN</sequence>